<dbReference type="Pfam" id="PF12679">
    <property type="entry name" value="ABC2_membrane_2"/>
    <property type="match status" value="1"/>
</dbReference>
<evidence type="ECO:0000313" key="2">
    <source>
        <dbReference type="EMBL" id="GIE53902.1"/>
    </source>
</evidence>
<evidence type="ECO:0000256" key="1">
    <source>
        <dbReference type="SAM" id="Phobius"/>
    </source>
</evidence>
<dbReference type="AlphaFoldDB" id="A0A919MR63"/>
<proteinExistence type="predicted"/>
<feature type="transmembrane region" description="Helical" evidence="1">
    <location>
        <begin position="148"/>
        <end position="168"/>
    </location>
</feature>
<name>A0A919MR63_9ACTN</name>
<gene>
    <name evidence="2" type="ORF">Ani05nite_74360</name>
</gene>
<dbReference type="EMBL" id="BOMQ01000091">
    <property type="protein sequence ID" value="GIE53902.1"/>
    <property type="molecule type" value="Genomic_DNA"/>
</dbReference>
<comment type="caution">
    <text evidence="2">The sequence shown here is derived from an EMBL/GenBank/DDBJ whole genome shotgun (WGS) entry which is preliminary data.</text>
</comment>
<dbReference type="PANTHER" id="PTHR43471">
    <property type="entry name" value="ABC TRANSPORTER PERMEASE"/>
    <property type="match status" value="1"/>
</dbReference>
<keyword evidence="1" id="KW-1133">Transmembrane helix</keyword>
<dbReference type="RefSeq" id="WP_203776329.1">
    <property type="nucleotide sequence ID" value="NZ_BAAAYJ010000059.1"/>
</dbReference>
<dbReference type="Proteomes" id="UP000647172">
    <property type="component" value="Unassembled WGS sequence"/>
</dbReference>
<keyword evidence="1" id="KW-0472">Membrane</keyword>
<sequence length="280" mass="29243">MIARTVLTVAALTLQEAVRRRVLRSIVVMTVVLLGLSAWGFHRLDAEFGAFTTGEARIAASTVLNLVMFGLSLIAALGTAFLAGPTLAGEIESGIVLAVMTRPVRRPAVLAGKWLGLAAFGSAFVTVAGLGQLLIVRVTVDYWPPHPATGLALLAAQTTVLLTLSLLLSTVISPMASGIVAVGLFGATWIAGVVGMVGEAFGNDGVARVGTVSRMLLPTDGLWRGAMHAFQHPGLSQFPAFEDSPFLSMAPLTAGYLAWAGVWVALVLGLAALVFQRRDL</sequence>
<dbReference type="PANTHER" id="PTHR43471:SF10">
    <property type="entry name" value="SLL1107 PROTEIN"/>
    <property type="match status" value="1"/>
</dbReference>
<keyword evidence="1" id="KW-0812">Transmembrane</keyword>
<accession>A0A919MR63</accession>
<feature type="transmembrane region" description="Helical" evidence="1">
    <location>
        <begin position="256"/>
        <end position="275"/>
    </location>
</feature>
<protein>
    <submittedName>
        <fullName evidence="2">ABC transporter permease</fullName>
    </submittedName>
</protein>
<keyword evidence="3" id="KW-1185">Reference proteome</keyword>
<feature type="transmembrane region" description="Helical" evidence="1">
    <location>
        <begin position="62"/>
        <end position="83"/>
    </location>
</feature>
<reference evidence="2" key="1">
    <citation type="submission" date="2021-01" db="EMBL/GenBank/DDBJ databases">
        <title>Whole genome shotgun sequence of Actinoplanes nipponensis NBRC 14063.</title>
        <authorList>
            <person name="Komaki H."/>
            <person name="Tamura T."/>
        </authorList>
    </citation>
    <scope>NUCLEOTIDE SEQUENCE</scope>
    <source>
        <strain evidence="2">NBRC 14063</strain>
    </source>
</reference>
<feature type="transmembrane region" description="Helical" evidence="1">
    <location>
        <begin position="114"/>
        <end position="136"/>
    </location>
</feature>
<feature type="transmembrane region" description="Helical" evidence="1">
    <location>
        <begin position="22"/>
        <end position="42"/>
    </location>
</feature>
<evidence type="ECO:0000313" key="3">
    <source>
        <dbReference type="Proteomes" id="UP000647172"/>
    </source>
</evidence>
<organism evidence="2 3">
    <name type="scientific">Actinoplanes nipponensis</name>
    <dbReference type="NCBI Taxonomy" id="135950"/>
    <lineage>
        <taxon>Bacteria</taxon>
        <taxon>Bacillati</taxon>
        <taxon>Actinomycetota</taxon>
        <taxon>Actinomycetes</taxon>
        <taxon>Micromonosporales</taxon>
        <taxon>Micromonosporaceae</taxon>
        <taxon>Actinoplanes</taxon>
    </lineage>
</organism>
<feature type="transmembrane region" description="Helical" evidence="1">
    <location>
        <begin position="175"/>
        <end position="197"/>
    </location>
</feature>